<protein>
    <recommendedName>
        <fullName evidence="2">Rad60/SUMO-like domain-containing protein</fullName>
    </recommendedName>
</protein>
<dbReference type="EMBL" id="CP002501">
    <property type="protein sequence ID" value="AET40265.1"/>
    <property type="molecule type" value="Genomic_DNA"/>
</dbReference>
<evidence type="ECO:0000313" key="3">
    <source>
        <dbReference type="EMBL" id="AET40265.1"/>
    </source>
</evidence>
<gene>
    <name evidence="3" type="ordered locus">Ecym_5524</name>
</gene>
<feature type="domain" description="Rad60/SUMO-like" evidence="2">
    <location>
        <begin position="343"/>
        <end position="413"/>
    </location>
</feature>
<evidence type="ECO:0000313" key="4">
    <source>
        <dbReference type="Proteomes" id="UP000006790"/>
    </source>
</evidence>
<feature type="compositionally biased region" description="Basic and acidic residues" evidence="1">
    <location>
        <begin position="122"/>
        <end position="133"/>
    </location>
</feature>
<dbReference type="OrthoDB" id="3365399at2759"/>
<evidence type="ECO:0000256" key="1">
    <source>
        <dbReference type="SAM" id="MobiDB-lite"/>
    </source>
</evidence>
<accession>I6NDX3</accession>
<dbReference type="Proteomes" id="UP000006790">
    <property type="component" value="Chromosome 5"/>
</dbReference>
<dbReference type="eggNOG" id="ENOG502QS09">
    <property type="taxonomic scope" value="Eukaryota"/>
</dbReference>
<dbReference type="SUPFAM" id="SSF54236">
    <property type="entry name" value="Ubiquitin-like"/>
    <property type="match status" value="1"/>
</dbReference>
<name>I6NDX3_ERECY</name>
<sequence>MSKASEYDDIDDFFCNDLSPSLSADDGFGTADIAVPTTLFMNKSKVRGSVSSFSKECSDGRDQANSEDEDGFRFRSRQRGRKERNSPGYGSISRSNSRSRRSRSRSLSSDSLSPVRPAKRSRNVEHSQEESDTNKFLAEIEQEAERASSLHNNGSLKNGSSNNKEIGTNIYNVGFISKLEGSTNKRINVRITGKKKFSAFLPIALKTFVKEYKIAASLHDKYQIDNVKIYREGVEIFKFMTCDSFNIAEAYASSSIDIEVYIVPNELASEFEIQWKQKIETKMKRVSISASPVDLDSDGIEFGNDDFRVNEYEKDLANARSLDETEIQYSNQISKPDDGNELIKVVLLGSDNKKVYVNVKPTTTFEKLAEHYRRIKKLPPTTKLILSFDHDDIDPSNTIFSAAIEDDDIVEVSVL</sequence>
<feature type="region of interest" description="Disordered" evidence="1">
    <location>
        <begin position="45"/>
        <end position="163"/>
    </location>
</feature>
<reference evidence="3 4" key="1">
    <citation type="journal article" date="2011" name="G3 (Bethesda)">
        <title>Genome evolution in the Eremothecium clade of the Saccharomyces complex revealed by comparative genomics.</title>
        <authorList>
            <person name="Wendland J."/>
            <person name="Walther A."/>
        </authorList>
    </citation>
    <scope>NUCLEOTIDE SEQUENCE [LARGE SCALE GENOMIC DNA]</scope>
    <source>
        <strain evidence="4">CBS 270.75 / DBVPG 7215 / KCTC 17166 / NRRL Y-17582</strain>
    </source>
</reference>
<dbReference type="KEGG" id="erc:Ecym_5524"/>
<evidence type="ECO:0000259" key="2">
    <source>
        <dbReference type="Pfam" id="PF11976"/>
    </source>
</evidence>
<proteinExistence type="predicted"/>
<dbReference type="OMA" id="NFMTCNS"/>
<dbReference type="GeneID" id="11470869"/>
<dbReference type="RefSeq" id="XP_003647082.1">
    <property type="nucleotide sequence ID" value="XM_003647034.1"/>
</dbReference>
<dbReference type="AlphaFoldDB" id="I6NDX3"/>
<organism evidence="3 4">
    <name type="scientific">Eremothecium cymbalariae (strain CBS 270.75 / DBVPG 7215 / KCTC 17166 / NRRL Y-17582)</name>
    <name type="common">Yeast</name>
    <dbReference type="NCBI Taxonomy" id="931890"/>
    <lineage>
        <taxon>Eukaryota</taxon>
        <taxon>Fungi</taxon>
        <taxon>Dikarya</taxon>
        <taxon>Ascomycota</taxon>
        <taxon>Saccharomycotina</taxon>
        <taxon>Saccharomycetes</taxon>
        <taxon>Saccharomycetales</taxon>
        <taxon>Saccharomycetaceae</taxon>
        <taxon>Eremothecium</taxon>
    </lineage>
</organism>
<dbReference type="InterPro" id="IPR022617">
    <property type="entry name" value="Rad60/SUMO-like_dom"/>
</dbReference>
<dbReference type="InParanoid" id="I6NDX3"/>
<dbReference type="InterPro" id="IPR029071">
    <property type="entry name" value="Ubiquitin-like_domsf"/>
</dbReference>
<dbReference type="Gene3D" id="3.10.20.90">
    <property type="entry name" value="Phosphatidylinositol 3-kinase Catalytic Subunit, Chain A, domain 1"/>
    <property type="match status" value="1"/>
</dbReference>
<dbReference type="CDD" id="cd17080">
    <property type="entry name" value="Ubl_SLD2_Esc2_like"/>
    <property type="match status" value="1"/>
</dbReference>
<feature type="compositionally biased region" description="Low complexity" evidence="1">
    <location>
        <begin position="149"/>
        <end position="163"/>
    </location>
</feature>
<keyword evidence="4" id="KW-1185">Reference proteome</keyword>
<dbReference type="HOGENOM" id="CLU_048318_0_0_1"/>
<dbReference type="FunCoup" id="I6NDX3">
    <property type="interactions" value="41"/>
</dbReference>
<dbReference type="Pfam" id="PF11976">
    <property type="entry name" value="Rad60-SLD"/>
    <property type="match status" value="1"/>
</dbReference>